<proteinExistence type="predicted"/>
<dbReference type="GO" id="GO:0005886">
    <property type="term" value="C:plasma membrane"/>
    <property type="evidence" value="ECO:0007669"/>
    <property type="project" value="UniProtKB-SubCell"/>
</dbReference>
<dbReference type="CDD" id="cd06225">
    <property type="entry name" value="HAMP"/>
    <property type="match status" value="1"/>
</dbReference>
<sequence length="538" mass="61000">MTRIKEGKPSKTLKKQFTIRVLCMMLSVALIAGSIQLVIMKDNLDERVLREANSISNSIEQGISETDLAAKEIEHQIDLKLESYSKYIAEELDGRPIDAITNEDLMVIRNSLGISGITLFQRTGNDLVGVRATESEEIGFSMKKANPQGFEALDSLIDGVILDGVEQAFSYVTNDTAILFTSHSGSHEGEPLFFKYAYYHPPGTDYLIDPYIEANEVYQFTQKVGPDAWIEQVINKNEYAEEIAVLDPRVFKDPSLSEKIYPPLEKVVNGEYGLQDDQDTDLLIQMMDKKNKQSYIKQYDGREIYKAFLPMENGKVIYVALDYTEMKQPFYKQLFILISTSLLSLIVLFMLTTRFFNRIYANIQKIIEQILKLEKGDFTAKSHVADKGELGRLSESANRMASTLNQVISETNKQATQTERHAYLLESEANNSVEKVYTMSMEATTTAREFMNEIDEFLSRAEEALKPIQSDQSQEILNQIRNICELAKDNSNSATEMTITLADLLKSLHGQSEALSEISKKLLQNMEQFNLNSDDNQK</sequence>
<dbReference type="RefSeq" id="WP_153726994.1">
    <property type="nucleotide sequence ID" value="NZ_WJNH01000001.1"/>
</dbReference>
<dbReference type="Gene3D" id="6.10.340.10">
    <property type="match status" value="1"/>
</dbReference>
<evidence type="ECO:0000256" key="2">
    <source>
        <dbReference type="ARBA" id="ARBA00022475"/>
    </source>
</evidence>
<organism evidence="6 7">
    <name type="scientific">Salinibacillus xinjiangensis</name>
    <dbReference type="NCBI Taxonomy" id="1229268"/>
    <lineage>
        <taxon>Bacteria</taxon>
        <taxon>Bacillati</taxon>
        <taxon>Bacillota</taxon>
        <taxon>Bacilli</taxon>
        <taxon>Bacillales</taxon>
        <taxon>Bacillaceae</taxon>
        <taxon>Salinibacillus</taxon>
    </lineage>
</organism>
<protein>
    <submittedName>
        <fullName evidence="6">HAMP domain-containing protein</fullName>
    </submittedName>
</protein>
<comment type="caution">
    <text evidence="6">The sequence shown here is derived from an EMBL/GenBank/DDBJ whole genome shotgun (WGS) entry which is preliminary data.</text>
</comment>
<dbReference type="SUPFAM" id="SSF58104">
    <property type="entry name" value="Methyl-accepting chemotaxis protein (MCP) signaling domain"/>
    <property type="match status" value="1"/>
</dbReference>
<evidence type="ECO:0000256" key="1">
    <source>
        <dbReference type="ARBA" id="ARBA00004236"/>
    </source>
</evidence>
<dbReference type="PANTHER" id="PTHR32089">
    <property type="entry name" value="METHYL-ACCEPTING CHEMOTAXIS PROTEIN MCPB"/>
    <property type="match status" value="1"/>
</dbReference>
<dbReference type="PROSITE" id="PS50885">
    <property type="entry name" value="HAMP"/>
    <property type="match status" value="1"/>
</dbReference>
<evidence type="ECO:0000313" key="6">
    <source>
        <dbReference type="EMBL" id="MRG85039.1"/>
    </source>
</evidence>
<keyword evidence="2" id="KW-1003">Cell membrane</keyword>
<feature type="transmembrane region" description="Helical" evidence="4">
    <location>
        <begin position="334"/>
        <end position="356"/>
    </location>
</feature>
<feature type="transmembrane region" description="Helical" evidence="4">
    <location>
        <begin position="21"/>
        <end position="40"/>
    </location>
</feature>
<name>A0A6G1X277_9BACI</name>
<keyword evidence="3 4" id="KW-0472">Membrane</keyword>
<feature type="domain" description="HAMP" evidence="5">
    <location>
        <begin position="357"/>
        <end position="409"/>
    </location>
</feature>
<keyword evidence="4" id="KW-0812">Transmembrane</keyword>
<evidence type="ECO:0000256" key="3">
    <source>
        <dbReference type="ARBA" id="ARBA00023136"/>
    </source>
</evidence>
<accession>A0A6G1X277</accession>
<evidence type="ECO:0000259" key="5">
    <source>
        <dbReference type="PROSITE" id="PS50885"/>
    </source>
</evidence>
<dbReference type="EMBL" id="WJNH01000001">
    <property type="protein sequence ID" value="MRG85039.1"/>
    <property type="molecule type" value="Genomic_DNA"/>
</dbReference>
<gene>
    <name evidence="6" type="ORF">GH754_01710</name>
</gene>
<dbReference type="InterPro" id="IPR003660">
    <property type="entry name" value="HAMP_dom"/>
</dbReference>
<dbReference type="Proteomes" id="UP000480185">
    <property type="component" value="Unassembled WGS sequence"/>
</dbReference>
<evidence type="ECO:0000313" key="7">
    <source>
        <dbReference type="Proteomes" id="UP000480185"/>
    </source>
</evidence>
<keyword evidence="4" id="KW-1133">Transmembrane helix</keyword>
<dbReference type="PANTHER" id="PTHR32089:SF112">
    <property type="entry name" value="LYSOZYME-LIKE PROTEIN-RELATED"/>
    <property type="match status" value="1"/>
</dbReference>
<evidence type="ECO:0000256" key="4">
    <source>
        <dbReference type="SAM" id="Phobius"/>
    </source>
</evidence>
<dbReference type="GO" id="GO:0007165">
    <property type="term" value="P:signal transduction"/>
    <property type="evidence" value="ECO:0007669"/>
    <property type="project" value="InterPro"/>
</dbReference>
<keyword evidence="7" id="KW-1185">Reference proteome</keyword>
<comment type="subcellular location">
    <subcellularLocation>
        <location evidence="1">Cell membrane</location>
    </subcellularLocation>
</comment>
<reference evidence="6 7" key="1">
    <citation type="submission" date="2019-11" db="EMBL/GenBank/DDBJ databases">
        <authorList>
            <person name="Li J."/>
        </authorList>
    </citation>
    <scope>NUCLEOTIDE SEQUENCE [LARGE SCALE GENOMIC DNA]</scope>
    <source>
        <strain evidence="6 7">J4</strain>
    </source>
</reference>
<dbReference type="AlphaFoldDB" id="A0A6G1X277"/>
<dbReference type="OrthoDB" id="2801182at2"/>
<dbReference type="SMART" id="SM00304">
    <property type="entry name" value="HAMP"/>
    <property type="match status" value="1"/>
</dbReference>